<dbReference type="GO" id="GO:0016787">
    <property type="term" value="F:hydrolase activity"/>
    <property type="evidence" value="ECO:0007669"/>
    <property type="project" value="UniProtKB-KW"/>
</dbReference>
<comment type="caution">
    <text evidence="2">The sequence shown here is derived from an EMBL/GenBank/DDBJ whole genome shotgun (WGS) entry which is preliminary data.</text>
</comment>
<protein>
    <submittedName>
        <fullName evidence="2">Metal-dependent protein hydrolase</fullName>
    </submittedName>
</protein>
<comment type="similarity">
    <text evidence="1">Belongs to the MYG1 family.</text>
</comment>
<dbReference type="Proteomes" id="UP000027361">
    <property type="component" value="Unassembled WGS sequence"/>
</dbReference>
<name>A0A066WJ91_TILAU</name>
<dbReference type="FunCoup" id="A0A066WJ91">
    <property type="interactions" value="903"/>
</dbReference>
<reference evidence="2 3" key="1">
    <citation type="submission" date="2014-05" db="EMBL/GenBank/DDBJ databases">
        <title>Draft genome sequence of a rare smut relative, Tilletiaria anomala UBC 951.</title>
        <authorList>
            <consortium name="DOE Joint Genome Institute"/>
            <person name="Toome M."/>
            <person name="Kuo A."/>
            <person name="Henrissat B."/>
            <person name="Lipzen A."/>
            <person name="Tritt A."/>
            <person name="Yoshinaga Y."/>
            <person name="Zane M."/>
            <person name="Barry K."/>
            <person name="Grigoriev I.V."/>
            <person name="Spatafora J.W."/>
            <person name="Aimea M.C."/>
        </authorList>
    </citation>
    <scope>NUCLEOTIDE SEQUENCE [LARGE SCALE GENOMIC DNA]</scope>
    <source>
        <strain evidence="2 3">UBC 951</strain>
    </source>
</reference>
<evidence type="ECO:0000256" key="1">
    <source>
        <dbReference type="ARBA" id="ARBA00010105"/>
    </source>
</evidence>
<dbReference type="OMA" id="FHCDEVV"/>
<proteinExistence type="inferred from homology"/>
<gene>
    <name evidence="2" type="ORF">K437DRAFT_220395</name>
</gene>
<dbReference type="GO" id="GO:0005737">
    <property type="term" value="C:cytoplasm"/>
    <property type="evidence" value="ECO:0007669"/>
    <property type="project" value="TreeGrafter"/>
</dbReference>
<dbReference type="OrthoDB" id="10265310at2759"/>
<dbReference type="InterPro" id="IPR003226">
    <property type="entry name" value="MYG1_exonuclease"/>
</dbReference>
<dbReference type="InParanoid" id="A0A066WJ91"/>
<keyword evidence="2" id="KW-0378">Hydrolase</keyword>
<dbReference type="STRING" id="1037660.A0A066WJ91"/>
<dbReference type="GO" id="GO:0005634">
    <property type="term" value="C:nucleus"/>
    <property type="evidence" value="ECO:0007669"/>
    <property type="project" value="TreeGrafter"/>
</dbReference>
<dbReference type="GeneID" id="25262277"/>
<keyword evidence="3" id="KW-1185">Reference proteome</keyword>
<dbReference type="RefSeq" id="XP_013245467.1">
    <property type="nucleotide sequence ID" value="XM_013390013.1"/>
</dbReference>
<dbReference type="EMBL" id="JMSN01000008">
    <property type="protein sequence ID" value="KDN52628.1"/>
    <property type="molecule type" value="Genomic_DNA"/>
</dbReference>
<sequence length="323" mass="36347">MQLVLCAADEALAVSMLRRLPRFSQMPLTRTRDMSLIDRGTIVVDVGATYDATKNRFDHHQRGFEETFDADHKVKLSSAGLTWKHFGKDILRISAPALTPEEVETLYIKMYDDFVEGIDGIDNGVERYPAAAGKPAYKDRTDLSSRVSYLNPRWNEEVDDEERMRRFERASSLAGQEFFDRLDYAVHGWLPARKLVQTALANRKTAEGGDSSGKILIFDGYVSWKDHLFTLEKESNIPAEEQPLYAVYPDESGKWRVQAVPESPSSFASRKALPEPWRGIRDDDLSKLSGVPGCIFVHQSGFIGGNQTRAGALEMASKALHWS</sequence>
<organism evidence="2 3">
    <name type="scientific">Tilletiaria anomala (strain ATCC 24038 / CBS 436.72 / UBC 951)</name>
    <dbReference type="NCBI Taxonomy" id="1037660"/>
    <lineage>
        <taxon>Eukaryota</taxon>
        <taxon>Fungi</taxon>
        <taxon>Dikarya</taxon>
        <taxon>Basidiomycota</taxon>
        <taxon>Ustilaginomycotina</taxon>
        <taxon>Exobasidiomycetes</taxon>
        <taxon>Georgefischeriales</taxon>
        <taxon>Tilletiariaceae</taxon>
        <taxon>Tilletiaria</taxon>
    </lineage>
</organism>
<dbReference type="AlphaFoldDB" id="A0A066WJ91"/>
<evidence type="ECO:0000313" key="3">
    <source>
        <dbReference type="Proteomes" id="UP000027361"/>
    </source>
</evidence>
<dbReference type="HOGENOM" id="CLU_051576_0_0_1"/>
<dbReference type="PANTHER" id="PTHR11215:SF1">
    <property type="entry name" value="MYG1 EXONUCLEASE"/>
    <property type="match status" value="1"/>
</dbReference>
<dbReference type="PANTHER" id="PTHR11215">
    <property type="entry name" value="METAL DEPENDENT HYDROLASE - RELATED"/>
    <property type="match status" value="1"/>
</dbReference>
<dbReference type="Pfam" id="PF03690">
    <property type="entry name" value="MYG1_exonuc"/>
    <property type="match status" value="1"/>
</dbReference>
<evidence type="ECO:0000313" key="2">
    <source>
        <dbReference type="EMBL" id="KDN52628.1"/>
    </source>
</evidence>
<accession>A0A066WJ91</accession>